<sequence>MPSESVGQPSNFLMRVPGQFSGGQRQRVAIARTLVPEPELLLLDEPVTALDVSIRAQVLNLLADLRRDRGLGYLAVSHDLSVLRFLSHDVGVMHGGRIVERGSVERVTTAPEHDDTRRLPEAAPTIARSLDRWRQIRRARMCDTMIAMGTITGTGRTSLAKTSDREPNEAQYLTPTPAAVRTLTATAGALQADRLPPRGDDPRGPYLKEVAAPAPATAVKEPA</sequence>
<evidence type="ECO:0000259" key="6">
    <source>
        <dbReference type="Pfam" id="PF00005"/>
    </source>
</evidence>
<dbReference type="RefSeq" id="WP_242661722.1">
    <property type="nucleotide sequence ID" value="NZ_FNAV01000008.1"/>
</dbReference>
<dbReference type="PANTHER" id="PTHR43776">
    <property type="entry name" value="TRANSPORT ATP-BINDING PROTEIN"/>
    <property type="match status" value="1"/>
</dbReference>
<evidence type="ECO:0000256" key="3">
    <source>
        <dbReference type="ARBA" id="ARBA00022741"/>
    </source>
</evidence>
<evidence type="ECO:0000313" key="8">
    <source>
        <dbReference type="Proteomes" id="UP000198994"/>
    </source>
</evidence>
<proteinExistence type="inferred from homology"/>
<keyword evidence="2" id="KW-0813">Transport</keyword>
<keyword evidence="8" id="KW-1185">Reference proteome</keyword>
<feature type="domain" description="ABC transporter" evidence="6">
    <location>
        <begin position="15"/>
        <end position="47"/>
    </location>
</feature>
<evidence type="ECO:0000256" key="4">
    <source>
        <dbReference type="ARBA" id="ARBA00022840"/>
    </source>
</evidence>
<dbReference type="InterPro" id="IPR050319">
    <property type="entry name" value="ABC_transp_ATP-bind"/>
</dbReference>
<keyword evidence="4" id="KW-0067">ATP-binding</keyword>
<organism evidence="7 8">
    <name type="scientific">Salipiger thiooxidans</name>
    <dbReference type="NCBI Taxonomy" id="282683"/>
    <lineage>
        <taxon>Bacteria</taxon>
        <taxon>Pseudomonadati</taxon>
        <taxon>Pseudomonadota</taxon>
        <taxon>Alphaproteobacteria</taxon>
        <taxon>Rhodobacterales</taxon>
        <taxon>Roseobacteraceae</taxon>
        <taxon>Salipiger</taxon>
    </lineage>
</organism>
<accession>A0A1G7G409</accession>
<comment type="similarity">
    <text evidence="1">Belongs to the ABC transporter superfamily.</text>
</comment>
<dbReference type="Proteomes" id="UP000198994">
    <property type="component" value="Unassembled WGS sequence"/>
</dbReference>
<dbReference type="InterPro" id="IPR003439">
    <property type="entry name" value="ABC_transporter-like_ATP-bd"/>
</dbReference>
<dbReference type="Pfam" id="PF00005">
    <property type="entry name" value="ABC_tran"/>
    <property type="match status" value="1"/>
</dbReference>
<dbReference type="PANTHER" id="PTHR43776:SF7">
    <property type="entry name" value="D,D-DIPEPTIDE TRANSPORT ATP-BINDING PROTEIN DDPF-RELATED"/>
    <property type="match status" value="1"/>
</dbReference>
<feature type="region of interest" description="Disordered" evidence="5">
    <location>
        <begin position="185"/>
        <end position="223"/>
    </location>
</feature>
<gene>
    <name evidence="7" type="ORF">SAMN04488105_108107</name>
</gene>
<dbReference type="AlphaFoldDB" id="A0A1G7G409"/>
<evidence type="ECO:0000256" key="5">
    <source>
        <dbReference type="SAM" id="MobiDB-lite"/>
    </source>
</evidence>
<evidence type="ECO:0000256" key="1">
    <source>
        <dbReference type="ARBA" id="ARBA00005417"/>
    </source>
</evidence>
<protein>
    <submittedName>
        <fullName evidence="7">ABC transporter</fullName>
    </submittedName>
</protein>
<keyword evidence="3" id="KW-0547">Nucleotide-binding</keyword>
<dbReference type="EMBL" id="FNAV01000008">
    <property type="protein sequence ID" value="SDE82840.1"/>
    <property type="molecule type" value="Genomic_DNA"/>
</dbReference>
<evidence type="ECO:0000313" key="7">
    <source>
        <dbReference type="EMBL" id="SDE82840.1"/>
    </source>
</evidence>
<evidence type="ECO:0000256" key="2">
    <source>
        <dbReference type="ARBA" id="ARBA00022448"/>
    </source>
</evidence>
<dbReference type="Gene3D" id="3.40.50.300">
    <property type="entry name" value="P-loop containing nucleotide triphosphate hydrolases"/>
    <property type="match status" value="1"/>
</dbReference>
<dbReference type="GO" id="GO:0016887">
    <property type="term" value="F:ATP hydrolysis activity"/>
    <property type="evidence" value="ECO:0007669"/>
    <property type="project" value="InterPro"/>
</dbReference>
<dbReference type="GO" id="GO:0005524">
    <property type="term" value="F:ATP binding"/>
    <property type="evidence" value="ECO:0007669"/>
    <property type="project" value="UniProtKB-KW"/>
</dbReference>
<dbReference type="InterPro" id="IPR027417">
    <property type="entry name" value="P-loop_NTPase"/>
</dbReference>
<dbReference type="STRING" id="282683.SAMN04488105_108107"/>
<name>A0A1G7G409_9RHOB</name>
<reference evidence="8" key="1">
    <citation type="submission" date="2016-10" db="EMBL/GenBank/DDBJ databases">
        <authorList>
            <person name="Varghese N."/>
            <person name="Submissions S."/>
        </authorList>
    </citation>
    <scope>NUCLEOTIDE SEQUENCE [LARGE SCALE GENOMIC DNA]</scope>
    <source>
        <strain evidence="8">DSM 10146</strain>
    </source>
</reference>
<dbReference type="SUPFAM" id="SSF52540">
    <property type="entry name" value="P-loop containing nucleoside triphosphate hydrolases"/>
    <property type="match status" value="1"/>
</dbReference>